<name>A0A6J7PX49_9ZZZZ</name>
<dbReference type="InterPro" id="IPR044751">
    <property type="entry name" value="Ion_transp-like_CBS"/>
</dbReference>
<dbReference type="InterPro" id="IPR051676">
    <property type="entry name" value="UPF0053_domain"/>
</dbReference>
<proteinExistence type="predicted"/>
<dbReference type="InterPro" id="IPR036318">
    <property type="entry name" value="FAD-bd_PCMH-like_sf"/>
</dbReference>
<dbReference type="PANTHER" id="PTHR43099">
    <property type="entry name" value="UPF0053 PROTEIN YRKA"/>
    <property type="match status" value="1"/>
</dbReference>
<evidence type="ECO:0000313" key="4">
    <source>
        <dbReference type="EMBL" id="CAB4828413.1"/>
    </source>
</evidence>
<dbReference type="Gene3D" id="3.10.580.10">
    <property type="entry name" value="CBS-domain"/>
    <property type="match status" value="1"/>
</dbReference>
<dbReference type="InterPro" id="IPR005170">
    <property type="entry name" value="Transptr-assoc_dom"/>
</dbReference>
<protein>
    <submittedName>
        <fullName evidence="6">Unannotated protein</fullName>
    </submittedName>
</protein>
<dbReference type="InterPro" id="IPR000644">
    <property type="entry name" value="CBS_dom"/>
</dbReference>
<dbReference type="PANTHER" id="PTHR43099:SF5">
    <property type="entry name" value="HLYC_CORC FAMILY TRANSPORTER"/>
    <property type="match status" value="1"/>
</dbReference>
<dbReference type="InterPro" id="IPR046342">
    <property type="entry name" value="CBS_dom_sf"/>
</dbReference>
<dbReference type="InterPro" id="IPR016169">
    <property type="entry name" value="FAD-bd_PCMH_sub2"/>
</dbReference>
<sequence>MTPRIDVEMLRAPVSAADVAQEVRASGHNCYPVVLGDLDDVVGLLFVKDLFRAGRGDFLEVGASLSTVEISKRVRPALLLPESIDVLEALGEMRANRRSVALVLDEHGGVTGILSLKDLLEPLVGDLTDELADEEEPQIAQIDETRWLCDGQITLDDLANTIGLELPEGEYVTLGGFLLDRFEKIPEKNEEVTFENWMFRIHKMEKRRIDEVVIGRELPIIEESSPDDHEVSE</sequence>
<feature type="domain" description="CBS" evidence="3">
    <location>
        <begin position="1"/>
        <end position="61"/>
    </location>
</feature>
<dbReference type="CDD" id="cd04590">
    <property type="entry name" value="CBS_pair_CorC_HlyC_assoc"/>
    <property type="match status" value="1"/>
</dbReference>
<gene>
    <name evidence="4" type="ORF">UFOPK3164_00930</name>
    <name evidence="5" type="ORF">UFOPK3427_01006</name>
    <name evidence="6" type="ORF">UFOPK4112_00080</name>
</gene>
<dbReference type="EMBL" id="CAFABE010000038">
    <property type="protein sequence ID" value="CAB4828413.1"/>
    <property type="molecule type" value="Genomic_DNA"/>
</dbReference>
<evidence type="ECO:0000256" key="1">
    <source>
        <dbReference type="ARBA" id="ARBA00022737"/>
    </source>
</evidence>
<dbReference type="Pfam" id="PF00571">
    <property type="entry name" value="CBS"/>
    <property type="match status" value="2"/>
</dbReference>
<accession>A0A6J7PX49</accession>
<reference evidence="6" key="1">
    <citation type="submission" date="2020-05" db="EMBL/GenBank/DDBJ databases">
        <authorList>
            <person name="Chiriac C."/>
            <person name="Salcher M."/>
            <person name="Ghai R."/>
            <person name="Kavagutti S V."/>
        </authorList>
    </citation>
    <scope>NUCLEOTIDE SEQUENCE</scope>
</reference>
<evidence type="ECO:0000259" key="3">
    <source>
        <dbReference type="PROSITE" id="PS51371"/>
    </source>
</evidence>
<evidence type="ECO:0000313" key="5">
    <source>
        <dbReference type="EMBL" id="CAB4874048.1"/>
    </source>
</evidence>
<dbReference type="GO" id="GO:0050660">
    <property type="term" value="F:flavin adenine dinucleotide binding"/>
    <property type="evidence" value="ECO:0007669"/>
    <property type="project" value="InterPro"/>
</dbReference>
<dbReference type="PROSITE" id="PS51371">
    <property type="entry name" value="CBS"/>
    <property type="match status" value="2"/>
</dbReference>
<evidence type="ECO:0000256" key="2">
    <source>
        <dbReference type="ARBA" id="ARBA00023122"/>
    </source>
</evidence>
<dbReference type="SUPFAM" id="SSF56176">
    <property type="entry name" value="FAD-binding/transporter-associated domain-like"/>
    <property type="match status" value="1"/>
</dbReference>
<dbReference type="EMBL" id="CAFBLT010000001">
    <property type="protein sequence ID" value="CAB4874048.1"/>
    <property type="molecule type" value="Genomic_DNA"/>
</dbReference>
<dbReference type="Gene3D" id="3.30.465.10">
    <property type="match status" value="1"/>
</dbReference>
<keyword evidence="1" id="KW-0677">Repeat</keyword>
<dbReference type="EMBL" id="CAFBPM010000001">
    <property type="protein sequence ID" value="CAB5007002.1"/>
    <property type="molecule type" value="Genomic_DNA"/>
</dbReference>
<dbReference type="SUPFAM" id="SSF54631">
    <property type="entry name" value="CBS-domain pair"/>
    <property type="match status" value="1"/>
</dbReference>
<organism evidence="6">
    <name type="scientific">freshwater metagenome</name>
    <dbReference type="NCBI Taxonomy" id="449393"/>
    <lineage>
        <taxon>unclassified sequences</taxon>
        <taxon>metagenomes</taxon>
        <taxon>ecological metagenomes</taxon>
    </lineage>
</organism>
<dbReference type="AlphaFoldDB" id="A0A6J7PX49"/>
<evidence type="ECO:0000313" key="6">
    <source>
        <dbReference type="EMBL" id="CAB5007002.1"/>
    </source>
</evidence>
<dbReference type="Pfam" id="PF03471">
    <property type="entry name" value="CorC_HlyC"/>
    <property type="match status" value="1"/>
</dbReference>
<dbReference type="SMART" id="SM01091">
    <property type="entry name" value="CorC_HlyC"/>
    <property type="match status" value="1"/>
</dbReference>
<keyword evidence="2" id="KW-0129">CBS domain</keyword>
<feature type="domain" description="CBS" evidence="3">
    <location>
        <begin position="70"/>
        <end position="130"/>
    </location>
</feature>